<evidence type="ECO:0000256" key="4">
    <source>
        <dbReference type="SAM" id="SignalP"/>
    </source>
</evidence>
<evidence type="ECO:0000256" key="2">
    <source>
        <dbReference type="ARBA" id="ARBA00022448"/>
    </source>
</evidence>
<organism evidence="5 6">
    <name type="scientific">Metaplanococcus flavidus</name>
    <dbReference type="NCBI Taxonomy" id="569883"/>
    <lineage>
        <taxon>Bacteria</taxon>
        <taxon>Bacillati</taxon>
        <taxon>Bacillota</taxon>
        <taxon>Bacilli</taxon>
        <taxon>Bacillales</taxon>
        <taxon>Caryophanaceae</taxon>
        <taxon>Metaplanococcus</taxon>
    </lineage>
</organism>
<evidence type="ECO:0000313" key="5">
    <source>
        <dbReference type="EMBL" id="MFD1030131.1"/>
    </source>
</evidence>
<feature type="signal peptide" evidence="4">
    <location>
        <begin position="1"/>
        <end position="33"/>
    </location>
</feature>
<keyword evidence="2" id="KW-0813">Transport</keyword>
<reference evidence="6" key="1">
    <citation type="journal article" date="2019" name="Int. J. Syst. Evol. Microbiol.">
        <title>The Global Catalogue of Microorganisms (GCM) 10K type strain sequencing project: providing services to taxonomists for standard genome sequencing and annotation.</title>
        <authorList>
            <consortium name="The Broad Institute Genomics Platform"/>
            <consortium name="The Broad Institute Genome Sequencing Center for Infectious Disease"/>
            <person name="Wu L."/>
            <person name="Ma J."/>
        </authorList>
    </citation>
    <scope>NUCLEOTIDE SEQUENCE [LARGE SCALE GENOMIC DNA]</scope>
    <source>
        <strain evidence="6">CCUG 56756</strain>
    </source>
</reference>
<dbReference type="InterPro" id="IPR006059">
    <property type="entry name" value="SBP"/>
</dbReference>
<evidence type="ECO:0000256" key="3">
    <source>
        <dbReference type="ARBA" id="ARBA00022729"/>
    </source>
</evidence>
<evidence type="ECO:0000256" key="1">
    <source>
        <dbReference type="ARBA" id="ARBA00008520"/>
    </source>
</evidence>
<comment type="caution">
    <text evidence="5">The sequence shown here is derived from an EMBL/GenBank/DDBJ whole genome shotgun (WGS) entry which is preliminary data.</text>
</comment>
<feature type="chain" id="PRO_5045143224" evidence="4">
    <location>
        <begin position="34"/>
        <end position="454"/>
    </location>
</feature>
<proteinExistence type="inferred from homology"/>
<gene>
    <name evidence="5" type="ORF">ACFQ1X_01585</name>
</gene>
<dbReference type="SUPFAM" id="SSF53850">
    <property type="entry name" value="Periplasmic binding protein-like II"/>
    <property type="match status" value="1"/>
</dbReference>
<protein>
    <submittedName>
        <fullName evidence="5">Extracellular solute-binding protein</fullName>
    </submittedName>
</protein>
<dbReference type="RefSeq" id="WP_379081070.1">
    <property type="nucleotide sequence ID" value="NZ_JBHTKI010000003.1"/>
</dbReference>
<comment type="similarity">
    <text evidence="1">Belongs to the bacterial solute-binding protein 1 family.</text>
</comment>
<keyword evidence="3 4" id="KW-0732">Signal</keyword>
<dbReference type="Pfam" id="PF13416">
    <property type="entry name" value="SBP_bac_8"/>
    <property type="match status" value="1"/>
</dbReference>
<dbReference type="Proteomes" id="UP001597109">
    <property type="component" value="Unassembled WGS sequence"/>
</dbReference>
<dbReference type="PANTHER" id="PTHR30061">
    <property type="entry name" value="MALTOSE-BINDING PERIPLASMIC PROTEIN"/>
    <property type="match status" value="1"/>
</dbReference>
<name>A0ABW3L8V4_9BACL</name>
<dbReference type="Gene3D" id="3.40.190.10">
    <property type="entry name" value="Periplasmic binding protein-like II"/>
    <property type="match status" value="1"/>
</dbReference>
<accession>A0ABW3L8V4</accession>
<sequence length="454" mass="50273">MAIKTLGGIEMTKMYRKSVLTVASLGMAASVLAGCNSNAEETGDVEEFKGTITIWDGPRWPDEDDNKFHWLEEKIAEYEEANEGIEIEMVQVPWAEMGDKLGVAIAGKGWPDIAPVDISGSAISIDHIEQGVVEPLDAYIDDEAKEDFYENALDAYTYDGKLYGIPNSITLHTMLLNLDLFEEAGVTPPENGQWSYDEFLSAAKELTFDRDDDGETDVYGFSTYIMPGYYEAWPFFYKNGGSPLNEDMTEFTFDDPETIQAIQDLADLKLTENAAPETHGGNDVGGTFQAWANEEQRTVAMQPWATWAIGAAQGAYPTNFMVAEYPTGDEETSKTIGGVGGWTMFHQDEDANKKAAVADFMQFISTADEQVTMAQNYGVFPARISAAEQDPFAENPEMARAMEMSEQVVMLPRHPEWRKIDEAIQTELQLVFNGEKTAEQAMADAKVVVDGLLE</sequence>
<dbReference type="PANTHER" id="PTHR30061:SF50">
    <property type="entry name" value="MALTOSE_MALTODEXTRIN-BINDING PERIPLASMIC PROTEIN"/>
    <property type="match status" value="1"/>
</dbReference>
<dbReference type="EMBL" id="JBHTKI010000003">
    <property type="protein sequence ID" value="MFD1030131.1"/>
    <property type="molecule type" value="Genomic_DNA"/>
</dbReference>
<evidence type="ECO:0000313" key="6">
    <source>
        <dbReference type="Proteomes" id="UP001597109"/>
    </source>
</evidence>
<keyword evidence="6" id="KW-1185">Reference proteome</keyword>
<dbReference type="PROSITE" id="PS51257">
    <property type="entry name" value="PROKAR_LIPOPROTEIN"/>
    <property type="match status" value="1"/>
</dbReference>